<feature type="domain" description="T6SS Phospholipase effector Tle1-like catalytic" evidence="2">
    <location>
        <begin position="282"/>
        <end position="379"/>
    </location>
</feature>
<dbReference type="InterPro" id="IPR018712">
    <property type="entry name" value="Tle1-like_cat"/>
</dbReference>
<reference evidence="5" key="1">
    <citation type="submission" date="2019-09" db="EMBL/GenBank/DDBJ databases">
        <authorList>
            <person name="Chandra G."/>
            <person name="Truman W A."/>
        </authorList>
    </citation>
    <scope>NUCLEOTIDE SEQUENCE [LARGE SCALE GENOMIC DNA]</scope>
    <source>
        <strain evidence="5">PS652</strain>
    </source>
</reference>
<dbReference type="PANTHER" id="PTHR33840:SF1">
    <property type="entry name" value="TLE1 PHOSPHOLIPASE DOMAIN-CONTAINING PROTEIN"/>
    <property type="match status" value="1"/>
</dbReference>
<sequence length="775" mass="86239">MSPVKHPVCYPPQFPLQGRLPQRVEQIQDNLLRQCEQERGYHDALCLAAGFRQSPPCCKTLHISLFFDGTGNNLNNDLYESEVAHPTNIARLFRASIGDGHAGGTSHRGSKARSLTDAAGTGNGQYFKYYMPGVGTPFPEVNDLDYSSDGLAFARRGEERINWGLLMIVDALRRTLGQPRLDNAGLQAAVEAMGTWRGTEWIMGRANRAREFRKQLKALERPLRIALGQPQPGQPKLLGIKLYVYGFSRGAAAARAFVNWLNLLLSRSEAVPTLKVHDLKLPVSVEYLGLLDTVVSVGLADISPGVTGHMGWGDGSQELPRGNLLKRCLHIVASHEQRLSFPSESIRREDGAYPHNSVEVIYPGVHSDQGGGYPPGDQGKASSEGNTEGDGLLLSQLALHDLYVDAFAHGAPLKVPEDSLPITVRSQRWRAMEPEVADEFDVSPVLVNRFNAWRQVTLNLATAPQPLPLDQVERYQVSPSSVPLEEALRMQLAWITAWRIDRYAFDSLKSTTFYHAASDKHGTEDARKCAEAEREYKQNQVNARRKAQKARERNGAPKLPLEPGVPDFDPDKAQTQLREAAAEFGKIYRDLDSDPYLTFLRIAKQVNPIALITYLNSAQTIAERMRLKAAGRAKVSQLFPPPQGQHNHRTEGARGNVDEHRNRQMPEGLLRALFDDQVHDSRAWFLHAMLNNTYLKVGVAAGREPWGSYFNERMVFFGEVNRRDLALLPDGAKALDGIAQTLQVDARNRAQVQRDIAAVWEGHYAKVSEVNDELA</sequence>
<dbReference type="Pfam" id="PF09994">
    <property type="entry name" value="T6SS_Tle1-like_cat"/>
    <property type="match status" value="1"/>
</dbReference>
<organism evidence="5">
    <name type="scientific">Pseudomonas fluorescens</name>
    <dbReference type="NCBI Taxonomy" id="294"/>
    <lineage>
        <taxon>Bacteria</taxon>
        <taxon>Pseudomonadati</taxon>
        <taxon>Pseudomonadota</taxon>
        <taxon>Gammaproteobacteria</taxon>
        <taxon>Pseudomonadales</taxon>
        <taxon>Pseudomonadaceae</taxon>
        <taxon>Pseudomonas</taxon>
    </lineage>
</organism>
<dbReference type="Pfam" id="PF22137">
    <property type="entry name" value="T6SS_Tle1-like_C"/>
    <property type="match status" value="1"/>
</dbReference>
<evidence type="ECO:0000313" key="6">
    <source>
        <dbReference type="Proteomes" id="UP000326595"/>
    </source>
</evidence>
<dbReference type="Proteomes" id="UP000326595">
    <property type="component" value="Chromosome"/>
</dbReference>
<evidence type="ECO:0000313" key="4">
    <source>
        <dbReference type="EMBL" id="CAK9889253.1"/>
    </source>
</evidence>
<evidence type="ECO:0000313" key="5">
    <source>
        <dbReference type="EMBL" id="VVM67565.1"/>
    </source>
</evidence>
<reference evidence="4 6" key="2">
    <citation type="submission" date="2024-03" db="EMBL/GenBank/DDBJ databases">
        <authorList>
            <person name="Alaster D. Moffat"/>
            <person name="Govind Chandra"/>
            <person name="Andrew W. Truman"/>
        </authorList>
    </citation>
    <scope>NUCLEOTIDE SEQUENCE [LARGE SCALE GENOMIC DNA]</scope>
    <source>
        <strain evidence="4">PS652</strain>
    </source>
</reference>
<proteinExistence type="predicted"/>
<name>A0A5E6RRV7_PSEFL</name>
<dbReference type="EMBL" id="OZ024668">
    <property type="protein sequence ID" value="CAK9889253.1"/>
    <property type="molecule type" value="Genomic_DNA"/>
</dbReference>
<protein>
    <recommendedName>
        <fullName evidence="7">DUF2235 domain-containing protein</fullName>
    </recommendedName>
</protein>
<accession>A0A5E6RRV7</accession>
<evidence type="ECO:0008006" key="7">
    <source>
        <dbReference type="Google" id="ProtNLM"/>
    </source>
</evidence>
<feature type="region of interest" description="Disordered" evidence="1">
    <location>
        <begin position="536"/>
        <end position="567"/>
    </location>
</feature>
<gene>
    <name evidence="5" type="ORF">PS652_01606</name>
    <name evidence="4" type="ORF">PS652_02082</name>
</gene>
<dbReference type="PANTHER" id="PTHR33840">
    <property type="match status" value="1"/>
</dbReference>
<feature type="domain" description="T6SS Phospholipase effector Tle1-like C-terminal" evidence="3">
    <location>
        <begin position="446"/>
        <end position="730"/>
    </location>
</feature>
<evidence type="ECO:0000259" key="3">
    <source>
        <dbReference type="Pfam" id="PF22137"/>
    </source>
</evidence>
<dbReference type="AlphaFoldDB" id="A0A5E6RRV7"/>
<evidence type="ECO:0000256" key="1">
    <source>
        <dbReference type="SAM" id="MobiDB-lite"/>
    </source>
</evidence>
<dbReference type="InterPro" id="IPR054388">
    <property type="entry name" value="Tle1-like_C"/>
</dbReference>
<evidence type="ECO:0000259" key="2">
    <source>
        <dbReference type="Pfam" id="PF09994"/>
    </source>
</evidence>
<dbReference type="EMBL" id="CABVHG010000007">
    <property type="protein sequence ID" value="VVM67565.1"/>
    <property type="molecule type" value="Genomic_DNA"/>
</dbReference>
<feature type="region of interest" description="Disordered" evidence="1">
    <location>
        <begin position="637"/>
        <end position="656"/>
    </location>
</feature>
<feature type="region of interest" description="Disordered" evidence="1">
    <location>
        <begin position="364"/>
        <end position="388"/>
    </location>
</feature>
<dbReference type="RefSeq" id="WP_150776865.1">
    <property type="nucleotide sequence ID" value="NZ_OZ024668.1"/>
</dbReference>